<dbReference type="Pfam" id="PF02518">
    <property type="entry name" value="HATPase_c"/>
    <property type="match status" value="1"/>
</dbReference>
<evidence type="ECO:0000256" key="7">
    <source>
        <dbReference type="ARBA" id="ARBA00022777"/>
    </source>
</evidence>
<protein>
    <recommendedName>
        <fullName evidence="11">Sensory/regulatory protein RpfC</fullName>
        <ecNumber evidence="3">2.7.13.3</ecNumber>
    </recommendedName>
</protein>
<reference evidence="18" key="1">
    <citation type="submission" date="2016-10" db="EMBL/GenBank/DDBJ databases">
        <authorList>
            <person name="Varghese N."/>
            <person name="Submissions S."/>
        </authorList>
    </citation>
    <scope>NUCLEOTIDE SEQUENCE [LARGE SCALE GENOMIC DNA]</scope>
    <source>
        <strain evidence="18">DSM 13234</strain>
    </source>
</reference>
<dbReference type="GO" id="GO:0016020">
    <property type="term" value="C:membrane"/>
    <property type="evidence" value="ECO:0007669"/>
    <property type="project" value="UniProtKB-SubCell"/>
</dbReference>
<dbReference type="PROSITE" id="PS50885">
    <property type="entry name" value="HAMP"/>
    <property type="match status" value="1"/>
</dbReference>
<dbReference type="Gene3D" id="3.30.450.20">
    <property type="entry name" value="PAS domain"/>
    <property type="match status" value="1"/>
</dbReference>
<keyword evidence="9" id="KW-0902">Two-component regulatory system</keyword>
<dbReference type="PROSITE" id="PS50110">
    <property type="entry name" value="RESPONSE_REGULATORY"/>
    <property type="match status" value="2"/>
</dbReference>
<evidence type="ECO:0000256" key="2">
    <source>
        <dbReference type="ARBA" id="ARBA00004370"/>
    </source>
</evidence>
<dbReference type="SUPFAM" id="SSF55874">
    <property type="entry name" value="ATPase domain of HSP90 chaperone/DNA topoisomerase II/histidine kinase"/>
    <property type="match status" value="1"/>
</dbReference>
<dbReference type="Gene3D" id="3.30.565.10">
    <property type="entry name" value="Histidine kinase-like ATPase, C-terminal domain"/>
    <property type="match status" value="1"/>
</dbReference>
<dbReference type="InterPro" id="IPR003661">
    <property type="entry name" value="HisK_dim/P_dom"/>
</dbReference>
<dbReference type="PRINTS" id="PR00344">
    <property type="entry name" value="BCTRLSENSOR"/>
</dbReference>
<dbReference type="InterPro" id="IPR004358">
    <property type="entry name" value="Sig_transdc_His_kin-like_C"/>
</dbReference>
<feature type="transmembrane region" description="Helical" evidence="13">
    <location>
        <begin position="162"/>
        <end position="183"/>
    </location>
</feature>
<comment type="subcellular location">
    <subcellularLocation>
        <location evidence="2">Membrane</location>
    </subcellularLocation>
</comment>
<dbReference type="PANTHER" id="PTHR45339">
    <property type="entry name" value="HYBRID SIGNAL TRANSDUCTION HISTIDINE KINASE J"/>
    <property type="match status" value="1"/>
</dbReference>
<evidence type="ECO:0000256" key="5">
    <source>
        <dbReference type="ARBA" id="ARBA00022679"/>
    </source>
</evidence>
<dbReference type="SUPFAM" id="SSF158472">
    <property type="entry name" value="HAMP domain-like"/>
    <property type="match status" value="1"/>
</dbReference>
<dbReference type="NCBIfam" id="TIGR00229">
    <property type="entry name" value="sensory_box"/>
    <property type="match status" value="1"/>
</dbReference>
<dbReference type="CDD" id="cd00082">
    <property type="entry name" value="HisKA"/>
    <property type="match status" value="1"/>
</dbReference>
<keyword evidence="7" id="KW-0418">Kinase</keyword>
<feature type="domain" description="Response regulatory" evidence="15">
    <location>
        <begin position="616"/>
        <end position="737"/>
    </location>
</feature>
<evidence type="ECO:0000313" key="18">
    <source>
        <dbReference type="Proteomes" id="UP000182983"/>
    </source>
</evidence>
<feature type="modified residue" description="4-aspartylphosphate" evidence="12">
    <location>
        <position position="808"/>
    </location>
</feature>
<dbReference type="SMART" id="SM00448">
    <property type="entry name" value="REC"/>
    <property type="match status" value="2"/>
</dbReference>
<comment type="catalytic activity">
    <reaction evidence="1">
        <text>ATP + protein L-histidine = ADP + protein N-phospho-L-histidine.</text>
        <dbReference type="EC" id="2.7.13.3"/>
    </reaction>
</comment>
<dbReference type="GO" id="GO:0000155">
    <property type="term" value="F:phosphorelay sensor kinase activity"/>
    <property type="evidence" value="ECO:0007669"/>
    <property type="project" value="InterPro"/>
</dbReference>
<evidence type="ECO:0000256" key="12">
    <source>
        <dbReference type="PROSITE-ProRule" id="PRU00169"/>
    </source>
</evidence>
<dbReference type="InterPro" id="IPR003594">
    <property type="entry name" value="HATPase_dom"/>
</dbReference>
<dbReference type="Gene3D" id="3.40.50.2300">
    <property type="match status" value="2"/>
</dbReference>
<dbReference type="InterPro" id="IPR036097">
    <property type="entry name" value="HisK_dim/P_sf"/>
</dbReference>
<feature type="domain" description="Response regulatory" evidence="15">
    <location>
        <begin position="759"/>
        <end position="876"/>
    </location>
</feature>
<name>A0A1H6HED5_MAGFU</name>
<dbReference type="FunFam" id="1.10.287.130:FF:000002">
    <property type="entry name" value="Two-component osmosensing histidine kinase"/>
    <property type="match status" value="1"/>
</dbReference>
<evidence type="ECO:0000256" key="6">
    <source>
        <dbReference type="ARBA" id="ARBA00022741"/>
    </source>
</evidence>
<keyword evidence="5" id="KW-0808">Transferase</keyword>
<dbReference type="Gene3D" id="6.10.340.10">
    <property type="match status" value="1"/>
</dbReference>
<evidence type="ECO:0000256" key="3">
    <source>
        <dbReference type="ARBA" id="ARBA00012438"/>
    </source>
</evidence>
<evidence type="ECO:0000256" key="11">
    <source>
        <dbReference type="ARBA" id="ARBA00068150"/>
    </source>
</evidence>
<dbReference type="OrthoDB" id="7346568at2"/>
<evidence type="ECO:0000259" key="15">
    <source>
        <dbReference type="PROSITE" id="PS50110"/>
    </source>
</evidence>
<evidence type="ECO:0000256" key="9">
    <source>
        <dbReference type="ARBA" id="ARBA00023012"/>
    </source>
</evidence>
<dbReference type="PROSITE" id="PS50109">
    <property type="entry name" value="HIS_KIN"/>
    <property type="match status" value="1"/>
</dbReference>
<keyword evidence="18" id="KW-1185">Reference proteome</keyword>
<dbReference type="PANTHER" id="PTHR45339:SF5">
    <property type="entry name" value="HISTIDINE KINASE"/>
    <property type="match status" value="1"/>
</dbReference>
<dbReference type="Pfam" id="PF00512">
    <property type="entry name" value="HisKA"/>
    <property type="match status" value="1"/>
</dbReference>
<dbReference type="Proteomes" id="UP000182983">
    <property type="component" value="Unassembled WGS sequence"/>
</dbReference>
<evidence type="ECO:0000313" key="17">
    <source>
        <dbReference type="EMBL" id="SEH34169.1"/>
    </source>
</evidence>
<feature type="modified residue" description="4-aspartylphosphate" evidence="12">
    <location>
        <position position="670"/>
    </location>
</feature>
<feature type="domain" description="Histidine kinase" evidence="14">
    <location>
        <begin position="385"/>
        <end position="601"/>
    </location>
</feature>
<dbReference type="Gene3D" id="1.10.287.130">
    <property type="match status" value="1"/>
</dbReference>
<dbReference type="InterPro" id="IPR001789">
    <property type="entry name" value="Sig_transdc_resp-reg_receiver"/>
</dbReference>
<keyword evidence="13" id="KW-0812">Transmembrane</keyword>
<dbReference type="InterPro" id="IPR003660">
    <property type="entry name" value="HAMP_dom"/>
</dbReference>
<gene>
    <name evidence="17" type="ORF">SAMN04244559_01546</name>
</gene>
<keyword evidence="6" id="KW-0547">Nucleotide-binding</keyword>
<dbReference type="InterPro" id="IPR005467">
    <property type="entry name" value="His_kinase_dom"/>
</dbReference>
<dbReference type="SMART" id="SM00387">
    <property type="entry name" value="HATPase_c"/>
    <property type="match status" value="1"/>
</dbReference>
<keyword evidence="13" id="KW-0472">Membrane</keyword>
<evidence type="ECO:0000256" key="4">
    <source>
        <dbReference type="ARBA" id="ARBA00022553"/>
    </source>
</evidence>
<dbReference type="SUPFAM" id="SSF52172">
    <property type="entry name" value="CheY-like"/>
    <property type="match status" value="2"/>
</dbReference>
<keyword evidence="8" id="KW-0067">ATP-binding</keyword>
<dbReference type="Pfam" id="PF00072">
    <property type="entry name" value="Response_reg"/>
    <property type="match status" value="2"/>
</dbReference>
<proteinExistence type="predicted"/>
<dbReference type="InterPro" id="IPR011006">
    <property type="entry name" value="CheY-like_superfamily"/>
</dbReference>
<dbReference type="SUPFAM" id="SSF55785">
    <property type="entry name" value="PYP-like sensor domain (PAS domain)"/>
    <property type="match status" value="1"/>
</dbReference>
<dbReference type="CDD" id="cd17546">
    <property type="entry name" value="REC_hyHK_CKI1_RcsC-like"/>
    <property type="match status" value="1"/>
</dbReference>
<dbReference type="GO" id="GO:0005524">
    <property type="term" value="F:ATP binding"/>
    <property type="evidence" value="ECO:0007669"/>
    <property type="project" value="UniProtKB-KW"/>
</dbReference>
<dbReference type="InterPro" id="IPR036890">
    <property type="entry name" value="HATPase_C_sf"/>
</dbReference>
<keyword evidence="13" id="KW-1133">Transmembrane helix</keyword>
<feature type="domain" description="HAMP" evidence="16">
    <location>
        <begin position="181"/>
        <end position="234"/>
    </location>
</feature>
<keyword evidence="4 12" id="KW-0597">Phosphoprotein</keyword>
<dbReference type="InterPro" id="IPR035965">
    <property type="entry name" value="PAS-like_dom_sf"/>
</dbReference>
<evidence type="ECO:0000259" key="14">
    <source>
        <dbReference type="PROSITE" id="PS50109"/>
    </source>
</evidence>
<organism evidence="17 18">
    <name type="scientific">Magnetospirillum fulvum</name>
    <name type="common">Rhodospirillum fulvum</name>
    <dbReference type="NCBI Taxonomy" id="1082"/>
    <lineage>
        <taxon>Bacteria</taxon>
        <taxon>Pseudomonadati</taxon>
        <taxon>Pseudomonadota</taxon>
        <taxon>Alphaproteobacteria</taxon>
        <taxon>Rhodospirillales</taxon>
        <taxon>Rhodospirillaceae</taxon>
        <taxon>Magnetospirillum</taxon>
    </lineage>
</organism>
<dbReference type="EC" id="2.7.13.3" evidence="3"/>
<feature type="transmembrane region" description="Helical" evidence="13">
    <location>
        <begin position="20"/>
        <end position="45"/>
    </location>
</feature>
<dbReference type="SMART" id="SM00388">
    <property type="entry name" value="HisKA"/>
    <property type="match status" value="1"/>
</dbReference>
<comment type="subunit">
    <text evidence="10">At low DSF concentrations, interacts with RpfF.</text>
</comment>
<evidence type="ECO:0000259" key="16">
    <source>
        <dbReference type="PROSITE" id="PS50885"/>
    </source>
</evidence>
<dbReference type="CDD" id="cd16922">
    <property type="entry name" value="HATPase_EvgS-ArcB-TorS-like"/>
    <property type="match status" value="1"/>
</dbReference>
<dbReference type="InterPro" id="IPR000014">
    <property type="entry name" value="PAS"/>
</dbReference>
<dbReference type="FunFam" id="3.30.565.10:FF:000010">
    <property type="entry name" value="Sensor histidine kinase RcsC"/>
    <property type="match status" value="1"/>
</dbReference>
<accession>A0A1H6HED5</accession>
<evidence type="ECO:0000256" key="1">
    <source>
        <dbReference type="ARBA" id="ARBA00000085"/>
    </source>
</evidence>
<dbReference type="EMBL" id="FNWO01000005">
    <property type="protein sequence ID" value="SEH34169.1"/>
    <property type="molecule type" value="Genomic_DNA"/>
</dbReference>
<dbReference type="Pfam" id="PF00672">
    <property type="entry name" value="HAMP"/>
    <property type="match status" value="1"/>
</dbReference>
<dbReference type="AlphaFoldDB" id="A0A1H6HED5"/>
<evidence type="ECO:0000256" key="10">
    <source>
        <dbReference type="ARBA" id="ARBA00064003"/>
    </source>
</evidence>
<dbReference type="SMART" id="SM00304">
    <property type="entry name" value="HAMP"/>
    <property type="match status" value="1"/>
</dbReference>
<evidence type="ECO:0000256" key="13">
    <source>
        <dbReference type="SAM" id="Phobius"/>
    </source>
</evidence>
<sequence length="882" mass="94954">MTQSPSSTPPDRTGMRLLPLGSIALLAVLGGAFLAITVLGLTGLWEMREAGLKTLATEINRTALFTARSLSRPIYDFDYDLVTAQLDALRSDPEIVAVIVYDTEGDQIGFVDNGRPVDPELVVSLPVIHQSSEGPMPVGRMKIFYSRDTLDATIQQATLEGAVALFGAFLFLASFIVITFRSLTYPICDVSTAMLRLARGEDVAELPALTRKDEIGDMARSLDVFRRHAREILRLQEEKAAEQIVREGEQHLRLILESMPVMIVLLSRRDGTVIYANPLMQDAVLGAGSDPRGIPATTFLDAASWNEVEAVALDHALDREILFRRHDGATFWGMVSGRTIEIGGDEALLLGINDVTDLRRARDALIAAKDEAESATRVKSEFLATMSHEIRTPMNGIVGMTDLILDTPLTETQRRMADTIYASAESLLTIINDILDYSKIEAGHFDIDEQPFRLRAMVEGAIDIVSPRLKDKPVDLLFSIAPEADATFVGDEVRIRQIVLNLLGNAVKFTETGTVRLHADFVDEALVLAIEDTGIGIPAAAQDRLFDKFIQADSSTSRRFGGTGLGLAISRRLVEAMGGDVGFSSTEGKGSTFRIRLPLVRSEPPAPLERKLAGLSLLLVDDGILAAALLADELTAQGATVSRAASAPEALAAARAAHSGGKPFDALVVDHDMPFVTGTDLLVMLKADPAFAATRCVLLLPVSDSPTRAIAETLGNVVVTAKPVHVQRLVRDLTATTVTADAGPATTAAARPAAGPSLRILLIEDNRINQEVARGFLTSLGHRVEIAADAVEGVAMVVRGGFDLVLMDVQLPDMDGYQATKLIRSLDGPQARVPVIAMTANAMEGDRERCLAAGMDDYLSKPIRRPVLAATLARWSGNAKAV</sequence>
<evidence type="ECO:0000256" key="8">
    <source>
        <dbReference type="ARBA" id="ARBA00022840"/>
    </source>
</evidence>
<dbReference type="SUPFAM" id="SSF47384">
    <property type="entry name" value="Homodimeric domain of signal transducing histidine kinase"/>
    <property type="match status" value="1"/>
</dbReference>